<accession>F2KQY3</accession>
<dbReference type="EMBL" id="CP002588">
    <property type="protein sequence ID" value="AEA47789.1"/>
    <property type="molecule type" value="Genomic_DNA"/>
</dbReference>
<keyword evidence="2" id="KW-1185">Reference proteome</keyword>
<proteinExistence type="predicted"/>
<reference evidence="1 2" key="1">
    <citation type="submission" date="2011-03" db="EMBL/GenBank/DDBJ databases">
        <title>The complete genome of Archaeoglobus veneficus SNP6.</title>
        <authorList>
            <consortium name="US DOE Joint Genome Institute (JGI-PGF)"/>
            <person name="Lucas S."/>
            <person name="Copeland A."/>
            <person name="Lapidus A."/>
            <person name="Bruce D."/>
            <person name="Goodwin L."/>
            <person name="Pitluck S."/>
            <person name="Kyrpides N."/>
            <person name="Mavromatis K."/>
            <person name="Pagani I."/>
            <person name="Ivanova N."/>
            <person name="Mikhailova N."/>
            <person name="Lu M."/>
            <person name="Detter J.C."/>
            <person name="Tapia R."/>
            <person name="Han C."/>
            <person name="Land M."/>
            <person name="Hauser L."/>
            <person name="Markowitz V."/>
            <person name="Cheng J.-F."/>
            <person name="Hugenholtz P."/>
            <person name="Woyke T."/>
            <person name="Wu D."/>
            <person name="Spring S."/>
            <person name="Brambilla E."/>
            <person name="Klenk H.-P."/>
            <person name="Eisen J.A."/>
        </authorList>
    </citation>
    <scope>NUCLEOTIDE SEQUENCE [LARGE SCALE GENOMIC DNA]</scope>
    <source>
        <strain>SNP6</strain>
    </source>
</reference>
<sequence>MVEENKISSKDLESILEELGRKIYDGLKDALEDITTLQVVTVSGKERVLKVEKMEDVDGKEFIARRKTVISEERVIAKTIIELDGDIILMLPVDDEGKISVEKEIMELHEKNVKIAVENWREFLKGIMSVCTQLMEFLK</sequence>
<evidence type="ECO:0000313" key="1">
    <source>
        <dbReference type="EMBL" id="AEA47789.1"/>
    </source>
</evidence>
<dbReference type="STRING" id="693661.Arcve_1793"/>
<name>F2KQY3_ARCVS</name>
<dbReference type="KEGG" id="ave:Arcve_1793"/>
<dbReference type="HOGENOM" id="CLU_1840462_0_0_2"/>
<protein>
    <submittedName>
        <fullName evidence="1">Uncharacterized protein</fullName>
    </submittedName>
</protein>
<gene>
    <name evidence="1" type="ordered locus">Arcve_1793</name>
</gene>
<organism evidence="1 2">
    <name type="scientific">Archaeoglobus veneficus (strain DSM 11195 / SNP6)</name>
    <dbReference type="NCBI Taxonomy" id="693661"/>
    <lineage>
        <taxon>Archaea</taxon>
        <taxon>Methanobacteriati</taxon>
        <taxon>Methanobacteriota</taxon>
        <taxon>Archaeoglobi</taxon>
        <taxon>Archaeoglobales</taxon>
        <taxon>Archaeoglobaceae</taxon>
        <taxon>Archaeoglobus</taxon>
    </lineage>
</organism>
<dbReference type="AlphaFoldDB" id="F2KQY3"/>
<evidence type="ECO:0000313" key="2">
    <source>
        <dbReference type="Proteomes" id="UP000008136"/>
    </source>
</evidence>
<dbReference type="Proteomes" id="UP000008136">
    <property type="component" value="Chromosome"/>
</dbReference>